<gene>
    <name evidence="2" type="ORF">V7S43_005904</name>
</gene>
<dbReference type="Proteomes" id="UP001632037">
    <property type="component" value="Unassembled WGS sequence"/>
</dbReference>
<feature type="compositionally biased region" description="Basic residues" evidence="1">
    <location>
        <begin position="80"/>
        <end position="95"/>
    </location>
</feature>
<name>A0ABD3FQ72_9STRA</name>
<reference evidence="2 3" key="1">
    <citation type="submission" date="2024-09" db="EMBL/GenBank/DDBJ databases">
        <title>Genome sequencing and assembly of Phytophthora oleae, isolate VK10A, causative agent of rot of olive drupes.</title>
        <authorList>
            <person name="Conti Taguali S."/>
            <person name="Riolo M."/>
            <person name="La Spada F."/>
            <person name="Cacciola S.O."/>
            <person name="Dionisio G."/>
        </authorList>
    </citation>
    <scope>NUCLEOTIDE SEQUENCE [LARGE SCALE GENOMIC DNA]</scope>
    <source>
        <strain evidence="2 3">VK10A</strain>
    </source>
</reference>
<dbReference type="AlphaFoldDB" id="A0ABD3FQ72"/>
<proteinExistence type="predicted"/>
<protein>
    <submittedName>
        <fullName evidence="2">Uncharacterized protein</fullName>
    </submittedName>
</protein>
<feature type="compositionally biased region" description="Acidic residues" evidence="1">
    <location>
        <begin position="143"/>
        <end position="164"/>
    </location>
</feature>
<organism evidence="2 3">
    <name type="scientific">Phytophthora oleae</name>
    <dbReference type="NCBI Taxonomy" id="2107226"/>
    <lineage>
        <taxon>Eukaryota</taxon>
        <taxon>Sar</taxon>
        <taxon>Stramenopiles</taxon>
        <taxon>Oomycota</taxon>
        <taxon>Peronosporomycetes</taxon>
        <taxon>Peronosporales</taxon>
        <taxon>Peronosporaceae</taxon>
        <taxon>Phytophthora</taxon>
    </lineage>
</organism>
<dbReference type="EMBL" id="JBIMZQ010000010">
    <property type="protein sequence ID" value="KAL3668601.1"/>
    <property type="molecule type" value="Genomic_DNA"/>
</dbReference>
<evidence type="ECO:0000313" key="3">
    <source>
        <dbReference type="Proteomes" id="UP001632037"/>
    </source>
</evidence>
<comment type="caution">
    <text evidence="2">The sequence shown here is derived from an EMBL/GenBank/DDBJ whole genome shotgun (WGS) entry which is preliminary data.</text>
</comment>
<evidence type="ECO:0000313" key="2">
    <source>
        <dbReference type="EMBL" id="KAL3668601.1"/>
    </source>
</evidence>
<feature type="region of interest" description="Disordered" evidence="1">
    <location>
        <begin position="76"/>
        <end position="122"/>
    </location>
</feature>
<evidence type="ECO:0000256" key="1">
    <source>
        <dbReference type="SAM" id="MobiDB-lite"/>
    </source>
</evidence>
<feature type="region of interest" description="Disordered" evidence="1">
    <location>
        <begin position="134"/>
        <end position="184"/>
    </location>
</feature>
<keyword evidence="3" id="KW-1185">Reference proteome</keyword>
<feature type="compositionally biased region" description="Acidic residues" evidence="1">
    <location>
        <begin position="173"/>
        <end position="183"/>
    </location>
</feature>
<sequence length="206" mass="21368">MWTAVGPTPPPEEATTIPVAASSLGTKATAAVEPTHAPDVAVMVAERWPLASFVSTIASGVKVTAVSTCIPLTGQGTNAGKRKRTETAKTRKCRRGLLQDEEASSSGGEDAADPTTPGVPACIVVGDPNLMSTGDGACAGLNPEEDSNLLEESEAEEDDDDSWDGDWNIGYLTDEDSDADQEELPATVWSSFSKDGKAISAMRANG</sequence>
<accession>A0ABD3FQ72</accession>